<evidence type="ECO:0000256" key="1">
    <source>
        <dbReference type="SAM" id="Phobius"/>
    </source>
</evidence>
<feature type="transmembrane region" description="Helical" evidence="1">
    <location>
        <begin position="89"/>
        <end position="108"/>
    </location>
</feature>
<proteinExistence type="predicted"/>
<keyword evidence="1" id="KW-1133">Transmembrane helix</keyword>
<accession>A0ABP0SG57</accession>
<gene>
    <name evidence="2" type="ORF">CCMP2556_LOCUS51660</name>
</gene>
<keyword evidence="1" id="KW-0812">Transmembrane</keyword>
<keyword evidence="1" id="KW-0472">Membrane</keyword>
<keyword evidence="3" id="KW-1185">Reference proteome</keyword>
<dbReference type="EMBL" id="CAXAMN010027539">
    <property type="protein sequence ID" value="CAK9111271.1"/>
    <property type="molecule type" value="Genomic_DNA"/>
</dbReference>
<reference evidence="2 3" key="1">
    <citation type="submission" date="2024-02" db="EMBL/GenBank/DDBJ databases">
        <authorList>
            <person name="Chen Y."/>
            <person name="Shah S."/>
            <person name="Dougan E. K."/>
            <person name="Thang M."/>
            <person name="Chan C."/>
        </authorList>
    </citation>
    <scope>NUCLEOTIDE SEQUENCE [LARGE SCALE GENOMIC DNA]</scope>
</reference>
<evidence type="ECO:0000313" key="2">
    <source>
        <dbReference type="EMBL" id="CAK9111271.1"/>
    </source>
</evidence>
<dbReference type="Proteomes" id="UP001642484">
    <property type="component" value="Unassembled WGS sequence"/>
</dbReference>
<evidence type="ECO:0000313" key="3">
    <source>
        <dbReference type="Proteomes" id="UP001642484"/>
    </source>
</evidence>
<name>A0ABP0SG57_9DINO</name>
<sequence>MSDVGLQLTPVVFLVPSPVSGASRGASPQLSRVPEGGLALLCLAASAASTATSARGGATTFSLHEGLEIREVDFSKGAGAGAGAWPAPLAAFLGFSLAALIMVPAVVAGPTVAMPPAFGVLFYQLAMLAGQSWFPCIVSATVGVPFAHGLLLVPSITFQYALCRRDELRPRRASRLGRRWWHLLQDSVLLGIWVAFGRSTSVCCCWACCCFSMAFACCESSRLAGGNEPAESGLHSSEAKNNQRWSFFGGVHWATAGPQVRMGPI</sequence>
<comment type="caution">
    <text evidence="2">The sequence shown here is derived from an EMBL/GenBank/DDBJ whole genome shotgun (WGS) entry which is preliminary data.</text>
</comment>
<organism evidence="2 3">
    <name type="scientific">Durusdinium trenchii</name>
    <dbReference type="NCBI Taxonomy" id="1381693"/>
    <lineage>
        <taxon>Eukaryota</taxon>
        <taxon>Sar</taxon>
        <taxon>Alveolata</taxon>
        <taxon>Dinophyceae</taxon>
        <taxon>Suessiales</taxon>
        <taxon>Symbiodiniaceae</taxon>
        <taxon>Durusdinium</taxon>
    </lineage>
</organism>
<protein>
    <submittedName>
        <fullName evidence="2">Uncharacterized protein</fullName>
    </submittedName>
</protein>